<keyword evidence="14" id="KW-1185">Reference proteome</keyword>
<keyword evidence="3 9" id="KW-0728">SH3 domain</keyword>
<dbReference type="Gene3D" id="1.10.510.10">
    <property type="entry name" value="Transferase(Phosphotransferase) domain 1"/>
    <property type="match status" value="3"/>
</dbReference>
<feature type="domain" description="SH3" evidence="11">
    <location>
        <begin position="849"/>
        <end position="908"/>
    </location>
</feature>
<keyword evidence="7" id="KW-0067">ATP-binding</keyword>
<dbReference type="InterPro" id="IPR000719">
    <property type="entry name" value="Prot_kinase_dom"/>
</dbReference>
<keyword evidence="6" id="KW-0418">Kinase</keyword>
<dbReference type="InterPro" id="IPR008271">
    <property type="entry name" value="Ser/Thr_kinase_AS"/>
</dbReference>
<feature type="domain" description="Protein kinase" evidence="12">
    <location>
        <begin position="468"/>
        <end position="774"/>
    </location>
</feature>
<dbReference type="Pfam" id="PF07714">
    <property type="entry name" value="PK_Tyr_Ser-Thr"/>
    <property type="match status" value="2"/>
</dbReference>
<evidence type="ECO:0000313" key="14">
    <source>
        <dbReference type="Proteomes" id="UP000838412"/>
    </source>
</evidence>
<evidence type="ECO:0000256" key="5">
    <source>
        <dbReference type="ARBA" id="ARBA00022741"/>
    </source>
</evidence>
<dbReference type="InterPro" id="IPR001245">
    <property type="entry name" value="Ser-Thr/Tyr_kinase_cat_dom"/>
</dbReference>
<dbReference type="InterPro" id="IPR011009">
    <property type="entry name" value="Kinase-like_dom_sf"/>
</dbReference>
<dbReference type="InterPro" id="IPR001452">
    <property type="entry name" value="SH3_domain"/>
</dbReference>
<keyword evidence="4" id="KW-0808">Transferase</keyword>
<dbReference type="Pfam" id="PF00069">
    <property type="entry name" value="Pkinase"/>
    <property type="match status" value="1"/>
</dbReference>
<dbReference type="PROSITE" id="PS50011">
    <property type="entry name" value="PROTEIN_KINASE_DOM"/>
    <property type="match status" value="3"/>
</dbReference>
<dbReference type="SUPFAM" id="SSF56112">
    <property type="entry name" value="Protein kinase-like (PK-like)"/>
    <property type="match status" value="3"/>
</dbReference>
<dbReference type="Gene3D" id="2.30.30.40">
    <property type="entry name" value="SH3 Domains"/>
    <property type="match status" value="2"/>
</dbReference>
<evidence type="ECO:0000256" key="7">
    <source>
        <dbReference type="ARBA" id="ARBA00022840"/>
    </source>
</evidence>
<organism evidence="13 14">
    <name type="scientific">Branchiostoma lanceolatum</name>
    <name type="common">Common lancelet</name>
    <name type="synonym">Amphioxus lanceolatum</name>
    <dbReference type="NCBI Taxonomy" id="7740"/>
    <lineage>
        <taxon>Eukaryota</taxon>
        <taxon>Metazoa</taxon>
        <taxon>Chordata</taxon>
        <taxon>Cephalochordata</taxon>
        <taxon>Leptocardii</taxon>
        <taxon>Amphioxiformes</taxon>
        <taxon>Branchiostomatidae</taxon>
        <taxon>Branchiostoma</taxon>
    </lineage>
</organism>
<comment type="similarity">
    <text evidence="1">Belongs to the protein kinase superfamily. STE Ser/Thr protein kinase family. MAP kinase kinase kinase subfamily.</text>
</comment>
<gene>
    <name evidence="13" type="primary">ABL1</name>
    <name evidence="13" type="ORF">BLAG_LOCUS7060</name>
</gene>
<evidence type="ECO:0000256" key="1">
    <source>
        <dbReference type="ARBA" id="ARBA00006529"/>
    </source>
</evidence>
<reference evidence="13" key="1">
    <citation type="submission" date="2022-01" db="EMBL/GenBank/DDBJ databases">
        <authorList>
            <person name="Braso-Vives M."/>
        </authorList>
    </citation>
    <scope>NUCLEOTIDE SEQUENCE</scope>
</reference>
<dbReference type="Proteomes" id="UP000838412">
    <property type="component" value="Chromosome 14"/>
</dbReference>
<dbReference type="PANTHER" id="PTHR24418">
    <property type="entry name" value="TYROSINE-PROTEIN KINASE"/>
    <property type="match status" value="1"/>
</dbReference>
<keyword evidence="10" id="KW-0175">Coiled coil</keyword>
<dbReference type="EC" id="2.7.10.2" evidence="2"/>
<evidence type="ECO:0000313" key="13">
    <source>
        <dbReference type="EMBL" id="CAH1244421.1"/>
    </source>
</evidence>
<evidence type="ECO:0000256" key="9">
    <source>
        <dbReference type="PROSITE-ProRule" id="PRU00192"/>
    </source>
</evidence>
<keyword evidence="8" id="KW-0829">Tyrosine-protein kinase</keyword>
<dbReference type="GO" id="GO:0004715">
    <property type="term" value="F:non-membrane spanning protein tyrosine kinase activity"/>
    <property type="evidence" value="ECO:0007669"/>
    <property type="project" value="UniProtKB-EC"/>
</dbReference>
<dbReference type="CDD" id="cd00180">
    <property type="entry name" value="PKc"/>
    <property type="match status" value="1"/>
</dbReference>
<dbReference type="EMBL" id="OV696699">
    <property type="protein sequence ID" value="CAH1244421.1"/>
    <property type="molecule type" value="Genomic_DNA"/>
</dbReference>
<dbReference type="InterPro" id="IPR050198">
    <property type="entry name" value="Non-receptor_tyrosine_kinases"/>
</dbReference>
<keyword evidence="5" id="KW-0547">Nucleotide-binding</keyword>
<accession>A0A8J9YZ48</accession>
<evidence type="ECO:0000256" key="6">
    <source>
        <dbReference type="ARBA" id="ARBA00022777"/>
    </source>
</evidence>
<dbReference type="GO" id="GO:0005524">
    <property type="term" value="F:ATP binding"/>
    <property type="evidence" value="ECO:0007669"/>
    <property type="project" value="UniProtKB-KW"/>
</dbReference>
<dbReference type="CDD" id="cd00174">
    <property type="entry name" value="SH3"/>
    <property type="match status" value="1"/>
</dbReference>
<evidence type="ECO:0000256" key="4">
    <source>
        <dbReference type="ARBA" id="ARBA00022679"/>
    </source>
</evidence>
<feature type="coiled-coil region" evidence="10">
    <location>
        <begin position="525"/>
        <end position="552"/>
    </location>
</feature>
<evidence type="ECO:0000256" key="3">
    <source>
        <dbReference type="ARBA" id="ARBA00022443"/>
    </source>
</evidence>
<name>A0A8J9YZ48_BRALA</name>
<dbReference type="PROSITE" id="PS00108">
    <property type="entry name" value="PROTEIN_KINASE_ST"/>
    <property type="match status" value="1"/>
</dbReference>
<dbReference type="OrthoDB" id="5978482at2759"/>
<dbReference type="PROSITE" id="PS50002">
    <property type="entry name" value="SH3"/>
    <property type="match status" value="2"/>
</dbReference>
<feature type="domain" description="Protein kinase" evidence="12">
    <location>
        <begin position="1184"/>
        <end position="1314"/>
    </location>
</feature>
<dbReference type="SMART" id="SM00220">
    <property type="entry name" value="S_TKc"/>
    <property type="match status" value="1"/>
</dbReference>
<dbReference type="SUPFAM" id="SSF50044">
    <property type="entry name" value="SH3-domain"/>
    <property type="match status" value="2"/>
</dbReference>
<evidence type="ECO:0000259" key="12">
    <source>
        <dbReference type="PROSITE" id="PS50011"/>
    </source>
</evidence>
<evidence type="ECO:0000256" key="10">
    <source>
        <dbReference type="SAM" id="Coils"/>
    </source>
</evidence>
<evidence type="ECO:0000256" key="2">
    <source>
        <dbReference type="ARBA" id="ARBA00011903"/>
    </source>
</evidence>
<feature type="domain" description="Protein kinase" evidence="12">
    <location>
        <begin position="135"/>
        <end position="416"/>
    </location>
</feature>
<dbReference type="SMART" id="SM00326">
    <property type="entry name" value="SH3"/>
    <property type="match status" value="2"/>
</dbReference>
<proteinExistence type="inferred from homology"/>
<sequence>MLVRFIEDKDCPRELRTLAAIGNSVDANPRVYMYYDPAEVEPVYQGTSKPSGEGLLCLASFWSNQHLKKIPGYHTAQPLINKECRELVYCDIPEIANAVSRRLLVKGNCLEVERLVTEVQPKRIQSLHSTKGLELEQRDPLHICNNSVMYHGTMSGNHHVVVKAPKIQKLESLQCTEGTYSVNRIKHEILVSRHLHHENIMPISGYVLAVPPVHYITEFMHYGNLRQHLCDNRRVIWPAQQLLCIATDILKALIFLESRSIVHRNVRARKVLIGQSGTRMAVKLTGFELAREVKQNLSHYHFNMYTGTREEEVPLRWLAVESLAFCRYSVKSEIWMYAVLLYEIFTMGCVPWQEFAARPFDEVLQNIVHRNLRMKRPPCIPNAVFQVILKSMNVEDRSRPSYSTLAEELGCLHDRYSETSDVIYGEHLTAPPPIDESINVAHTSPIPTINPPQGMFGDGVSGSEIEDSEDELYVEVGSFGNTAQEENVYEDVDARDMMLVSSVTAADQPKPHQEENLFTEVSRYKERKARTLKDLRREMKDQNSTLRMVDLRKSTQEGSITVVTEGTTMGSLEDYLIKKKDVDPTQYALPIATALQAMHSKGFVHSDLRLGHVFLDTSPHGTHEVQIKLGRLSRVKKLQLGVYDMDLAESMFQDKDGCPIDAIRWSPAEVIQSGTYSFASDVYSLGVVFWQMYVSCHVPYEQGYVRLIPHQRLKNDQVLQFLEASPFLRKPPCCPDFIDHGKRLLGTWSKTCDPPDLSGIYDVPNEGNSMDSVLSDRSQMEHGHSAYRNVQLPPGLMKELSGAIKQPVQAARHFSTPKSPLAHETDQEDIYEDIDQTDEESVQNDIPPDRSDQVTVVWSYSPQDNLRLSVGDVLTHLEEVGVGSGWWKGSCARGRGVFLAAYVKFFDAETEVVNPDLQLNADLQARVILDYTPDDELTIVAGERVTVGESTSDEEAWIRVTSSRGEGYVPRSCLAITSTDTTVCWTECNIDSDTDRLMVSMADPGRLRVEYTKSDQVKKSMDQCLEADIAALSVTEEERDYYHPLAYGWTICSIKKTQGAEDFTFVDWKSGAADPTFPAAVETATDSIIYGPRKPNGEEDGRLVLVCMSPLYGRKAVRHEWYRGGDLVCEGVDMCLLYATEPAEYRCHIISCRDGQEIAMSETVKVVRTSRVPEDLLILPSALRVMEDPIGQGGCGTVFKARLRRHTQMAAKKLQGCSFDDFGSNNEIEILRKLHHPNIVSFLGVCFRESVIIVTELVNGYDLRKAIIDKMKFPSGCQGYIAYQLCQALDYIHHMMIVHQDVKPSNVLIAIHYS</sequence>
<feature type="domain" description="SH3" evidence="11">
    <location>
        <begin position="920"/>
        <end position="979"/>
    </location>
</feature>
<evidence type="ECO:0000256" key="8">
    <source>
        <dbReference type="ARBA" id="ARBA00023137"/>
    </source>
</evidence>
<dbReference type="InterPro" id="IPR036028">
    <property type="entry name" value="SH3-like_dom_sf"/>
</dbReference>
<protein>
    <recommendedName>
        <fullName evidence="2">non-specific protein-tyrosine kinase</fullName>
        <ecNumber evidence="2">2.7.10.2</ecNumber>
    </recommendedName>
</protein>
<evidence type="ECO:0000259" key="11">
    <source>
        <dbReference type="PROSITE" id="PS50002"/>
    </source>
</evidence>